<dbReference type="Proteomes" id="UP000185781">
    <property type="component" value="Unassembled WGS sequence"/>
</dbReference>
<feature type="signal peptide" evidence="1">
    <location>
        <begin position="1"/>
        <end position="22"/>
    </location>
</feature>
<dbReference type="OrthoDB" id="1271033at2"/>
<evidence type="ECO:0000256" key="1">
    <source>
        <dbReference type="SAM" id="SignalP"/>
    </source>
</evidence>
<dbReference type="EMBL" id="FTOV01000002">
    <property type="protein sequence ID" value="SIS75871.1"/>
    <property type="molecule type" value="Genomic_DNA"/>
</dbReference>
<proteinExistence type="predicted"/>
<accession>A0A1N7LQ96</accession>
<gene>
    <name evidence="2" type="ORF">SAMN05421785_102413</name>
</gene>
<dbReference type="RefSeq" id="WP_076390868.1">
    <property type="nucleotide sequence ID" value="NZ_FTOV01000002.1"/>
</dbReference>
<evidence type="ECO:0000313" key="3">
    <source>
        <dbReference type="Proteomes" id="UP000185781"/>
    </source>
</evidence>
<organism evidence="2 3">
    <name type="scientific">Chryseobacterium gambrini</name>
    <dbReference type="NCBI Taxonomy" id="373672"/>
    <lineage>
        <taxon>Bacteria</taxon>
        <taxon>Pseudomonadati</taxon>
        <taxon>Bacteroidota</taxon>
        <taxon>Flavobacteriia</taxon>
        <taxon>Flavobacteriales</taxon>
        <taxon>Weeksellaceae</taxon>
        <taxon>Chryseobacterium group</taxon>
        <taxon>Chryseobacterium</taxon>
    </lineage>
</organism>
<reference evidence="2 3" key="1">
    <citation type="submission" date="2017-01" db="EMBL/GenBank/DDBJ databases">
        <authorList>
            <person name="Mah S.A."/>
            <person name="Swanson W.J."/>
            <person name="Moy G.W."/>
            <person name="Vacquier V.D."/>
        </authorList>
    </citation>
    <scope>NUCLEOTIDE SEQUENCE [LARGE SCALE GENOMIC DNA]</scope>
    <source>
        <strain evidence="2 3">DSM 18014</strain>
    </source>
</reference>
<dbReference type="AlphaFoldDB" id="A0A1N7LQ96"/>
<sequence>MKKSIVKIMLFTGVIAVVSSFSAIKGDSEKKYSPSKNISQTETYQIRFGLQNQNGSKTLSGSYDLGNFVATNTVTGETFETYGGSGMQSLPQYFDGLPEGNYTFTATQGQGGWVGYGSVTAEVSEAKVDADGYVTVYVPIAWEE</sequence>
<name>A0A1N7LQ96_9FLAO</name>
<keyword evidence="1" id="KW-0732">Signal</keyword>
<dbReference type="STRING" id="373672.SAMN05421785_102413"/>
<protein>
    <submittedName>
        <fullName evidence="2">Uncharacterized protein</fullName>
    </submittedName>
</protein>
<feature type="chain" id="PRO_5011958542" evidence="1">
    <location>
        <begin position="23"/>
        <end position="144"/>
    </location>
</feature>
<evidence type="ECO:0000313" key="2">
    <source>
        <dbReference type="EMBL" id="SIS75871.1"/>
    </source>
</evidence>